<dbReference type="OrthoDB" id="3345469at2759"/>
<dbReference type="InterPro" id="IPR036069">
    <property type="entry name" value="DUF34/NIF3_sf"/>
</dbReference>
<dbReference type="Pfam" id="PF01784">
    <property type="entry name" value="DUF34_NIF3"/>
    <property type="match status" value="1"/>
</dbReference>
<dbReference type="GO" id="GO:0005739">
    <property type="term" value="C:mitochondrion"/>
    <property type="evidence" value="ECO:0007669"/>
    <property type="project" value="TreeGrafter"/>
</dbReference>
<evidence type="ECO:0000313" key="3">
    <source>
        <dbReference type="EMBL" id="TFY82260.1"/>
    </source>
</evidence>
<accession>A0A4Z0A704</accession>
<dbReference type="STRING" id="135208.A0A4Z0A704"/>
<evidence type="ECO:0000256" key="2">
    <source>
        <dbReference type="PIRSR" id="PIRSR602678-1"/>
    </source>
</evidence>
<keyword evidence="4" id="KW-1185">Reference proteome</keyword>
<keyword evidence="2" id="KW-0479">Metal-binding</keyword>
<comment type="similarity">
    <text evidence="1">Belongs to the GTP cyclohydrolase I type 2/NIF3 family.</text>
</comment>
<name>A0A4Z0A704_9AGAM</name>
<protein>
    <recommendedName>
        <fullName evidence="5">NIF3-like protein 1</fullName>
    </recommendedName>
</protein>
<dbReference type="Gene3D" id="3.40.1390.30">
    <property type="entry name" value="NIF3 (NGG1p interacting factor 3)-like"/>
    <property type="match status" value="1"/>
</dbReference>
<proteinExistence type="inferred from homology"/>
<comment type="caution">
    <text evidence="3">The sequence shown here is derived from an EMBL/GenBank/DDBJ whole genome shotgun (WGS) entry which is preliminary data.</text>
</comment>
<evidence type="ECO:0000256" key="1">
    <source>
        <dbReference type="ARBA" id="ARBA00006964"/>
    </source>
</evidence>
<organism evidence="3 4">
    <name type="scientific">Hericium alpestre</name>
    <dbReference type="NCBI Taxonomy" id="135208"/>
    <lineage>
        <taxon>Eukaryota</taxon>
        <taxon>Fungi</taxon>
        <taxon>Dikarya</taxon>
        <taxon>Basidiomycota</taxon>
        <taxon>Agaricomycotina</taxon>
        <taxon>Agaricomycetes</taxon>
        <taxon>Russulales</taxon>
        <taxon>Hericiaceae</taxon>
        <taxon>Hericium</taxon>
    </lineage>
</organism>
<dbReference type="PANTHER" id="PTHR13799:SF13">
    <property type="entry name" value="NIF3-LIKE PROTEIN 1"/>
    <property type="match status" value="1"/>
</dbReference>
<dbReference type="InterPro" id="IPR002678">
    <property type="entry name" value="DUF34/NIF3"/>
</dbReference>
<feature type="binding site" evidence="2">
    <location>
        <position position="81"/>
    </location>
    <ligand>
        <name>a divalent metal cation</name>
        <dbReference type="ChEBI" id="CHEBI:60240"/>
        <label>1</label>
    </ligand>
</feature>
<dbReference type="EMBL" id="SFCI01000127">
    <property type="protein sequence ID" value="TFY82260.1"/>
    <property type="molecule type" value="Genomic_DNA"/>
</dbReference>
<dbReference type="PANTHER" id="PTHR13799">
    <property type="entry name" value="NGG1 INTERACTING FACTOR 3"/>
    <property type="match status" value="1"/>
</dbReference>
<evidence type="ECO:0000313" key="4">
    <source>
        <dbReference type="Proteomes" id="UP000298061"/>
    </source>
</evidence>
<feature type="binding site" evidence="2">
    <location>
        <position position="77"/>
    </location>
    <ligand>
        <name>a divalent metal cation</name>
        <dbReference type="ChEBI" id="CHEBI:60240"/>
        <label>1</label>
    </ligand>
</feature>
<gene>
    <name evidence="3" type="ORF">EWM64_g1763</name>
</gene>
<evidence type="ECO:0008006" key="5">
    <source>
        <dbReference type="Google" id="ProtNLM"/>
    </source>
</evidence>
<sequence length="125" mass="13468">MGVLQERIKRHLQLSHLQVALSDADPGRDVQSIAICAGSGGSVLLGADADVYWTGEMSHHEVLAAVAAGKNVVLCGHTNTERPYLDTLAQLLESNLKGLEGQDKAVAEQLRIHVSKEDRHPLDIV</sequence>
<dbReference type="SUPFAM" id="SSF102705">
    <property type="entry name" value="NIF3 (NGG1p interacting factor 3)-like"/>
    <property type="match status" value="1"/>
</dbReference>
<dbReference type="GO" id="GO:0046872">
    <property type="term" value="F:metal ion binding"/>
    <property type="evidence" value="ECO:0007669"/>
    <property type="project" value="UniProtKB-KW"/>
</dbReference>
<dbReference type="AlphaFoldDB" id="A0A4Z0A704"/>
<reference evidence="3 4" key="1">
    <citation type="submission" date="2019-02" db="EMBL/GenBank/DDBJ databases">
        <title>Genome sequencing of the rare red list fungi Hericium alpestre (H. flagellum).</title>
        <authorList>
            <person name="Buettner E."/>
            <person name="Kellner H."/>
        </authorList>
    </citation>
    <scope>NUCLEOTIDE SEQUENCE [LARGE SCALE GENOMIC DNA]</scope>
    <source>
        <strain evidence="3 4">DSM 108284</strain>
    </source>
</reference>
<dbReference type="Proteomes" id="UP000298061">
    <property type="component" value="Unassembled WGS sequence"/>
</dbReference>